<name>A0A8H6DWG0_COCSA</name>
<gene>
    <name evidence="3" type="ORF">GGP41_010715</name>
</gene>
<sequence length="245" mass="27645">MAQTETTPITVPAEQQGPQTRPVEPERRLKDSDIRMEICTVDDAMALAQGLRACYSEETWDKKEPAAQGRPDSARVERLAQRLVPVLAHSEFTVIKAVLASTGEAIGAACWGRPDKNIAHDPFRRSAISFYNWQESLGWSDAFVDELWSGVTDSWHQGQAKDDEERAQIMKGEAHWFLALLITWPDFQGRGVARRLLDWAIKQADAKEPPTPMYLKSSKIGRRVYMHVGFVPVGENTMVRRGRVE</sequence>
<dbReference type="Proteomes" id="UP000624244">
    <property type="component" value="Unassembled WGS sequence"/>
</dbReference>
<feature type="domain" description="N-acetyltransferase" evidence="2">
    <location>
        <begin position="178"/>
        <end position="237"/>
    </location>
</feature>
<dbReference type="AlphaFoldDB" id="A0A8H6DWG0"/>
<proteinExistence type="predicted"/>
<dbReference type="SUPFAM" id="SSF55729">
    <property type="entry name" value="Acyl-CoA N-acyltransferases (Nat)"/>
    <property type="match status" value="1"/>
</dbReference>
<evidence type="ECO:0000313" key="3">
    <source>
        <dbReference type="EMBL" id="KAF5850996.1"/>
    </source>
</evidence>
<dbReference type="EMBL" id="WNKQ01000006">
    <property type="protein sequence ID" value="KAF5850996.1"/>
    <property type="molecule type" value="Genomic_DNA"/>
</dbReference>
<dbReference type="PANTHER" id="PTHR42791">
    <property type="entry name" value="GNAT FAMILY ACETYLTRANSFERASE"/>
    <property type="match status" value="1"/>
</dbReference>
<evidence type="ECO:0000259" key="2">
    <source>
        <dbReference type="Pfam" id="PF13673"/>
    </source>
</evidence>
<comment type="caution">
    <text evidence="3">The sequence shown here is derived from an EMBL/GenBank/DDBJ whole genome shotgun (WGS) entry which is preliminary data.</text>
</comment>
<reference evidence="3" key="1">
    <citation type="submission" date="2019-11" db="EMBL/GenBank/DDBJ databases">
        <title>Bipolaris sorokiniana Genome sequencing.</title>
        <authorList>
            <person name="Wang H."/>
        </authorList>
    </citation>
    <scope>NUCLEOTIDE SEQUENCE</scope>
</reference>
<accession>A0A8H6DWG0</accession>
<dbReference type="PANTHER" id="PTHR42791:SF2">
    <property type="entry name" value="N-ACETYLTRANSFERASE DOMAIN-CONTAINING PROTEIN"/>
    <property type="match status" value="1"/>
</dbReference>
<dbReference type="InterPro" id="IPR052523">
    <property type="entry name" value="Trichothecene_AcTrans"/>
</dbReference>
<dbReference type="CDD" id="cd04301">
    <property type="entry name" value="NAT_SF"/>
    <property type="match status" value="1"/>
</dbReference>
<protein>
    <recommendedName>
        <fullName evidence="2">N-acetyltransferase domain-containing protein</fullName>
    </recommendedName>
</protein>
<dbReference type="Pfam" id="PF13673">
    <property type="entry name" value="Acetyltransf_10"/>
    <property type="match status" value="1"/>
</dbReference>
<dbReference type="OMA" id="ENTMVRR"/>
<feature type="region of interest" description="Disordered" evidence="1">
    <location>
        <begin position="1"/>
        <end position="31"/>
    </location>
</feature>
<organism evidence="3 4">
    <name type="scientific">Cochliobolus sativus</name>
    <name type="common">Common root rot and spot blotch fungus</name>
    <name type="synonym">Bipolaris sorokiniana</name>
    <dbReference type="NCBI Taxonomy" id="45130"/>
    <lineage>
        <taxon>Eukaryota</taxon>
        <taxon>Fungi</taxon>
        <taxon>Dikarya</taxon>
        <taxon>Ascomycota</taxon>
        <taxon>Pezizomycotina</taxon>
        <taxon>Dothideomycetes</taxon>
        <taxon>Pleosporomycetidae</taxon>
        <taxon>Pleosporales</taxon>
        <taxon>Pleosporineae</taxon>
        <taxon>Pleosporaceae</taxon>
        <taxon>Bipolaris</taxon>
    </lineage>
</organism>
<dbReference type="GO" id="GO:0016747">
    <property type="term" value="F:acyltransferase activity, transferring groups other than amino-acyl groups"/>
    <property type="evidence" value="ECO:0007669"/>
    <property type="project" value="InterPro"/>
</dbReference>
<evidence type="ECO:0000313" key="4">
    <source>
        <dbReference type="Proteomes" id="UP000624244"/>
    </source>
</evidence>
<dbReference type="InterPro" id="IPR016181">
    <property type="entry name" value="Acyl_CoA_acyltransferase"/>
</dbReference>
<evidence type="ECO:0000256" key="1">
    <source>
        <dbReference type="SAM" id="MobiDB-lite"/>
    </source>
</evidence>
<dbReference type="InterPro" id="IPR000182">
    <property type="entry name" value="GNAT_dom"/>
</dbReference>
<dbReference type="Gene3D" id="3.40.630.30">
    <property type="match status" value="1"/>
</dbReference>